<name>A0ACD1FVR4_9EURO</name>
<evidence type="ECO:0000313" key="1">
    <source>
        <dbReference type="EMBL" id="RAH41057.1"/>
    </source>
</evidence>
<evidence type="ECO:0000313" key="2">
    <source>
        <dbReference type="Proteomes" id="UP000249057"/>
    </source>
</evidence>
<dbReference type="Proteomes" id="UP000249057">
    <property type="component" value="Unassembled WGS sequence"/>
</dbReference>
<protein>
    <submittedName>
        <fullName evidence="1">Uncharacterized protein</fullName>
    </submittedName>
</protein>
<accession>A0ACD1FVR4</accession>
<sequence length="136" mass="15552">MGTNRTPPFHGTFDGVTFTLTRQRHPGLEGVVIDYVHLEREGHEWVSLAGRLLQQHWRWYPLRRGERRRGAAVICSGRVRLYIDEPTFGLPVALPFFHLNEAEWAAVDGMAPPMPVLLALQEHLMKPGMGLTQERM</sequence>
<dbReference type="EMBL" id="KZ825395">
    <property type="protein sequence ID" value="RAH41057.1"/>
    <property type="molecule type" value="Genomic_DNA"/>
</dbReference>
<organism evidence="1 2">
    <name type="scientific">Aspergillus brunneoviolaceus CBS 621.78</name>
    <dbReference type="NCBI Taxonomy" id="1450534"/>
    <lineage>
        <taxon>Eukaryota</taxon>
        <taxon>Fungi</taxon>
        <taxon>Dikarya</taxon>
        <taxon>Ascomycota</taxon>
        <taxon>Pezizomycotina</taxon>
        <taxon>Eurotiomycetes</taxon>
        <taxon>Eurotiomycetidae</taxon>
        <taxon>Eurotiales</taxon>
        <taxon>Aspergillaceae</taxon>
        <taxon>Aspergillus</taxon>
        <taxon>Aspergillus subgen. Circumdati</taxon>
    </lineage>
</organism>
<reference evidence="1" key="1">
    <citation type="submission" date="2018-02" db="EMBL/GenBank/DDBJ databases">
        <title>The genomes of Aspergillus section Nigri reveals drivers in fungal speciation.</title>
        <authorList>
            <consortium name="DOE Joint Genome Institute"/>
            <person name="Vesth T.C."/>
            <person name="Nybo J."/>
            <person name="Theobald S."/>
            <person name="Brandl J."/>
            <person name="Frisvad J.C."/>
            <person name="Nielsen K.F."/>
            <person name="Lyhne E.K."/>
            <person name="Kogle M.E."/>
            <person name="Kuo A."/>
            <person name="Riley R."/>
            <person name="Clum A."/>
            <person name="Nolan M."/>
            <person name="Lipzen A."/>
            <person name="Salamov A."/>
            <person name="Henrissat B."/>
            <person name="Wiebenga A."/>
            <person name="De vries R.P."/>
            <person name="Grigoriev I.V."/>
            <person name="Mortensen U.H."/>
            <person name="Andersen M.R."/>
            <person name="Baker S.E."/>
        </authorList>
    </citation>
    <scope>NUCLEOTIDE SEQUENCE</scope>
    <source>
        <strain evidence="1">CBS 621.78</strain>
    </source>
</reference>
<proteinExistence type="predicted"/>
<gene>
    <name evidence="1" type="ORF">BO95DRAFT_436161</name>
</gene>
<keyword evidence="2" id="KW-1185">Reference proteome</keyword>